<dbReference type="Gene3D" id="2.160.10.10">
    <property type="entry name" value="Hexapeptide repeat proteins"/>
    <property type="match status" value="1"/>
</dbReference>
<evidence type="ECO:0000259" key="2">
    <source>
        <dbReference type="Pfam" id="PF00483"/>
    </source>
</evidence>
<dbReference type="Gene3D" id="3.90.550.10">
    <property type="entry name" value="Spore Coat Polysaccharide Biosynthesis Protein SpsA, Chain A"/>
    <property type="match status" value="1"/>
</dbReference>
<dbReference type="EMBL" id="CP022129">
    <property type="protein sequence ID" value="ASF46015.1"/>
    <property type="molecule type" value="Genomic_DNA"/>
</dbReference>
<dbReference type="OrthoDB" id="5557705at2"/>
<keyword evidence="1" id="KW-0472">Membrane</keyword>
<dbReference type="Proteomes" id="UP000197019">
    <property type="component" value="Chromosome"/>
</dbReference>
<gene>
    <name evidence="4" type="ORF">CEK71_07915</name>
</gene>
<dbReference type="KEGG" id="mpsy:CEK71_07915"/>
<dbReference type="InterPro" id="IPR005835">
    <property type="entry name" value="NTP_transferase_dom"/>
</dbReference>
<proteinExistence type="predicted"/>
<dbReference type="InterPro" id="IPR029044">
    <property type="entry name" value="Nucleotide-diphossugar_trans"/>
</dbReference>
<dbReference type="SUPFAM" id="SSF53448">
    <property type="entry name" value="Nucleotide-diphospho-sugar transferases"/>
    <property type="match status" value="1"/>
</dbReference>
<accession>A0A1Z4BXK9</accession>
<name>A0A1Z4BXK9_9GAMM</name>
<keyword evidence="5" id="KW-1185">Reference proteome</keyword>
<sequence length="478" mass="51552">MDVIILADRKGQELLPLTDNTCIPLLPLAGKSVLEHTLEALVQAGLRQAHIVLSPHAEAVKDFFCTGERWGMALTFSTSRGEETPQQVLASLSIAPEPPFLLLRGDVVRSSMVGDFVAQAQVLAAPCVQARCGGDNGFMLFCRELRPNVLANADWTLAEEAIPSVDVVGGVAKLDSLAGFHQANLDAAAGRIPLLLPGLQTALGMTQGRNSQAYPQNIKQGIALIGAYCSLHPSVELSGEVVIGDHVIIDRRASIADSVILPHSYVGELVEVRNAIVRGNELIRVDSGAILKITDTFLLADLTTNPLHQGLGDAYNRSAGVVLLVLSLPLWLLAAVLLAGQKNATPLACRLRGNKIKLDDFGLPQRAEFAAWELPLGFPVLRYLPRLWAVISGDLRLVGALPVSLETSAQRTENWEQFADQAPAGLLGPTQLLIPADAPEEEKLLSDSFYWANFSIRQDFRYLALALRGLLSAKAWRG</sequence>
<keyword evidence="1" id="KW-1133">Transmembrane helix</keyword>
<reference evidence="4 5" key="1">
    <citation type="submission" date="2017-06" db="EMBL/GenBank/DDBJ databases">
        <title>Genome Sequencing of the methanotroph Methylovulum psychrotolerants str. HV10-M2 isolated from a high-altitude environment.</title>
        <authorList>
            <person name="Mateos-Rivera A."/>
        </authorList>
    </citation>
    <scope>NUCLEOTIDE SEQUENCE [LARGE SCALE GENOMIC DNA]</scope>
    <source>
        <strain evidence="4 5">HV10_M2</strain>
    </source>
</reference>
<dbReference type="AlphaFoldDB" id="A0A1Z4BXK9"/>
<evidence type="ECO:0000313" key="4">
    <source>
        <dbReference type="EMBL" id="ASF46015.1"/>
    </source>
</evidence>
<dbReference type="Pfam" id="PF02397">
    <property type="entry name" value="Bac_transf"/>
    <property type="match status" value="1"/>
</dbReference>
<evidence type="ECO:0008006" key="6">
    <source>
        <dbReference type="Google" id="ProtNLM"/>
    </source>
</evidence>
<evidence type="ECO:0000256" key="1">
    <source>
        <dbReference type="SAM" id="Phobius"/>
    </source>
</evidence>
<feature type="transmembrane region" description="Helical" evidence="1">
    <location>
        <begin position="319"/>
        <end position="340"/>
    </location>
</feature>
<dbReference type="InterPro" id="IPR003362">
    <property type="entry name" value="Bact_transf"/>
</dbReference>
<feature type="domain" description="Bacterial sugar transferase" evidence="3">
    <location>
        <begin position="384"/>
        <end position="468"/>
    </location>
</feature>
<evidence type="ECO:0000259" key="3">
    <source>
        <dbReference type="Pfam" id="PF02397"/>
    </source>
</evidence>
<organism evidence="4 5">
    <name type="scientific">Methylovulum psychrotolerans</name>
    <dbReference type="NCBI Taxonomy" id="1704499"/>
    <lineage>
        <taxon>Bacteria</taxon>
        <taxon>Pseudomonadati</taxon>
        <taxon>Pseudomonadota</taxon>
        <taxon>Gammaproteobacteria</taxon>
        <taxon>Methylococcales</taxon>
        <taxon>Methylococcaceae</taxon>
        <taxon>Methylovulum</taxon>
    </lineage>
</organism>
<keyword evidence="1" id="KW-0812">Transmembrane</keyword>
<protein>
    <recommendedName>
        <fullName evidence="6">Nucleotidyl transferase</fullName>
    </recommendedName>
</protein>
<dbReference type="PANTHER" id="PTHR22572">
    <property type="entry name" value="SUGAR-1-PHOSPHATE GUANYL TRANSFERASE"/>
    <property type="match status" value="1"/>
</dbReference>
<dbReference type="InterPro" id="IPR050486">
    <property type="entry name" value="Mannose-1P_guanyltransferase"/>
</dbReference>
<feature type="domain" description="Nucleotidyl transferase" evidence="2">
    <location>
        <begin position="4"/>
        <end position="127"/>
    </location>
</feature>
<evidence type="ECO:0000313" key="5">
    <source>
        <dbReference type="Proteomes" id="UP000197019"/>
    </source>
</evidence>
<dbReference type="Pfam" id="PF00483">
    <property type="entry name" value="NTP_transferase"/>
    <property type="match status" value="1"/>
</dbReference>
<dbReference type="RefSeq" id="WP_088618889.1">
    <property type="nucleotide sequence ID" value="NZ_CP022129.1"/>
</dbReference>